<dbReference type="Gene3D" id="3.40.50.300">
    <property type="entry name" value="P-loop containing nucleotide triphosphate hydrolases"/>
    <property type="match status" value="1"/>
</dbReference>
<feature type="compositionally biased region" description="Polar residues" evidence="8">
    <location>
        <begin position="23"/>
        <end position="32"/>
    </location>
</feature>
<evidence type="ECO:0000256" key="2">
    <source>
        <dbReference type="ARBA" id="ARBA00006235"/>
    </source>
</evidence>
<evidence type="ECO:0000256" key="3">
    <source>
        <dbReference type="ARBA" id="ARBA00022729"/>
    </source>
</evidence>
<dbReference type="InterPro" id="IPR013924">
    <property type="entry name" value="RNase_H2_suC"/>
</dbReference>
<evidence type="ECO:0000256" key="7">
    <source>
        <dbReference type="ARBA" id="ARBA00023180"/>
    </source>
</evidence>
<keyword evidence="4" id="KW-0547">Nucleotide-binding</keyword>
<sequence length="735" mass="82423">MGHKRKHENGDEDTDVASLINGIDTSSKSDITPEQGKKRRSKSPNERFALYLVRKPIEVTLEDLSHADIDFEVSPTDEERVTIGSSDFIIRGAGLPAQTFHIPATVIHASEGSSSAEAAGTVAGSIVISRAEFDKSEHIFEEGHDVPLDLVQHLPLRPIKKKVSRKSIKNLRQRLSATGILVTVLTSSAFYQIVFVVVEHISCCFVVEFEIASMAAPICVISKQTGRSTSNASKIHSVPCKIDYNGPAQVSGYFVQQEDSEGKLKAAFRGHGLEGVKLDLPSEYELCNMAAPICVISKQTGRSTSNTSEIHSVPCKIDYNGPAQVSGYFVQQEDSDGKLKAAFRGHGLEGVKLDLPSEYELCVLKKRNNEQFDIEARQQSFMLWDSLHYFAGAAVMIGGGALWKFQHQIKCKLFECCDKPYVYPRFDIVLNFVLQNLLVYFHPELHNDLYELVYGQHLVLDTVENAIRAHWTNENPKKPLAMSFHGFTGSGKNYVAEIIANSTFKNGMRSNFVHHIVATADYPDKNKLNEYRLRLRERILNGVSKCNRALFIFDEADKLPEQLLEAVKPFLDYYDSVGGVDFRKSTFLFLSNRGGSLIANVALNHYQSGSPREDLTLNNFERMLMQAAYNEPGGLKLCELISSHLIDHFVPFLPMERRHIYKCTVFYLKAQGREDLAKNDELVQRIVDSLQYFPKGKEIFSSSGCKRIAAKSDLEISKETLPSFSIKHLTFDDEL</sequence>
<evidence type="ECO:0000256" key="4">
    <source>
        <dbReference type="ARBA" id="ARBA00022741"/>
    </source>
</evidence>
<dbReference type="EMBL" id="KN555167">
    <property type="protein sequence ID" value="KHJ88813.1"/>
    <property type="molecule type" value="Genomic_DNA"/>
</dbReference>
<keyword evidence="6" id="KW-0067">ATP-binding</keyword>
<evidence type="ECO:0000256" key="8">
    <source>
        <dbReference type="SAM" id="MobiDB-lite"/>
    </source>
</evidence>
<dbReference type="GO" id="GO:0005788">
    <property type="term" value="C:endoplasmic reticulum lumen"/>
    <property type="evidence" value="ECO:0007669"/>
    <property type="project" value="UniProtKB-SubCell"/>
</dbReference>
<dbReference type="GO" id="GO:0005524">
    <property type="term" value="F:ATP binding"/>
    <property type="evidence" value="ECO:0007669"/>
    <property type="project" value="UniProtKB-KW"/>
</dbReference>
<dbReference type="Pfam" id="PF21376">
    <property type="entry name" value="TOR1A_C"/>
    <property type="match status" value="1"/>
</dbReference>
<keyword evidence="9" id="KW-0812">Transmembrane</keyword>
<dbReference type="OrthoDB" id="19623at2759"/>
<dbReference type="GO" id="GO:0032299">
    <property type="term" value="C:ribonuclease H2 complex"/>
    <property type="evidence" value="ECO:0007669"/>
    <property type="project" value="InterPro"/>
</dbReference>
<dbReference type="SUPFAM" id="SSF52540">
    <property type="entry name" value="P-loop containing nucleoside triphosphate hydrolases"/>
    <property type="match status" value="1"/>
</dbReference>
<dbReference type="CDD" id="cd00009">
    <property type="entry name" value="AAA"/>
    <property type="match status" value="1"/>
</dbReference>
<name>A0A0B1SU19_OESDE</name>
<dbReference type="Proteomes" id="UP000053660">
    <property type="component" value="Unassembled WGS sequence"/>
</dbReference>
<evidence type="ECO:0000313" key="12">
    <source>
        <dbReference type="Proteomes" id="UP000053660"/>
    </source>
</evidence>
<feature type="transmembrane region" description="Helical" evidence="9">
    <location>
        <begin position="175"/>
        <end position="198"/>
    </location>
</feature>
<protein>
    <submittedName>
        <fullName evidence="11">Torsin</fullName>
    </submittedName>
</protein>
<dbReference type="InterPro" id="IPR027417">
    <property type="entry name" value="P-loop_NTPase"/>
</dbReference>
<dbReference type="PANTHER" id="PTHR10760">
    <property type="entry name" value="TORSIN"/>
    <property type="match status" value="1"/>
</dbReference>
<proteinExistence type="inferred from homology"/>
<dbReference type="GO" id="GO:0006401">
    <property type="term" value="P:RNA catabolic process"/>
    <property type="evidence" value="ECO:0007669"/>
    <property type="project" value="InterPro"/>
</dbReference>
<accession>A0A0B1SU19</accession>
<evidence type="ECO:0000313" key="11">
    <source>
        <dbReference type="EMBL" id="KHJ88813.1"/>
    </source>
</evidence>
<keyword evidence="12" id="KW-1185">Reference proteome</keyword>
<dbReference type="Pfam" id="PF06309">
    <property type="entry name" value="Torsin"/>
    <property type="match status" value="1"/>
</dbReference>
<feature type="region of interest" description="Disordered" evidence="8">
    <location>
        <begin position="1"/>
        <end position="43"/>
    </location>
</feature>
<dbReference type="InterPro" id="IPR010448">
    <property type="entry name" value="Torsin"/>
</dbReference>
<dbReference type="PANTHER" id="PTHR10760:SF2">
    <property type="entry name" value="LD13476P-RELATED"/>
    <property type="match status" value="1"/>
</dbReference>
<keyword evidence="9" id="KW-1133">Transmembrane helix</keyword>
<dbReference type="FunFam" id="3.40.50.300:FF:002276">
    <property type="entry name" value="Torsin, putative"/>
    <property type="match status" value="1"/>
</dbReference>
<dbReference type="AlphaFoldDB" id="A0A0B1SU19"/>
<keyword evidence="9" id="KW-0472">Membrane</keyword>
<reference evidence="11 12" key="1">
    <citation type="submission" date="2014-03" db="EMBL/GenBank/DDBJ databases">
        <title>Draft genome of the hookworm Oesophagostomum dentatum.</title>
        <authorList>
            <person name="Mitreva M."/>
        </authorList>
    </citation>
    <scope>NUCLEOTIDE SEQUENCE [LARGE SCALE GENOMIC DNA]</scope>
    <source>
        <strain evidence="11 12">OD-Hann</strain>
    </source>
</reference>
<comment type="similarity">
    <text evidence="2">Belongs to the ClpA/ClpB family. Torsin subfamily.</text>
</comment>
<evidence type="ECO:0000256" key="6">
    <source>
        <dbReference type="ARBA" id="ARBA00022840"/>
    </source>
</evidence>
<gene>
    <name evidence="11" type="ORF">OESDEN_11384</name>
</gene>
<dbReference type="CDD" id="cd09271">
    <property type="entry name" value="RNase_H2-C"/>
    <property type="match status" value="2"/>
</dbReference>
<dbReference type="Gene3D" id="2.40.128.680">
    <property type="match status" value="2"/>
</dbReference>
<evidence type="ECO:0000256" key="1">
    <source>
        <dbReference type="ARBA" id="ARBA00004319"/>
    </source>
</evidence>
<dbReference type="GO" id="GO:0016887">
    <property type="term" value="F:ATP hydrolysis activity"/>
    <property type="evidence" value="ECO:0007669"/>
    <property type="project" value="InterPro"/>
</dbReference>
<dbReference type="InterPro" id="IPR049337">
    <property type="entry name" value="TOR1A_C"/>
</dbReference>
<dbReference type="GO" id="GO:0071218">
    <property type="term" value="P:cellular response to misfolded protein"/>
    <property type="evidence" value="ECO:0007669"/>
    <property type="project" value="TreeGrafter"/>
</dbReference>
<dbReference type="Pfam" id="PF08615">
    <property type="entry name" value="RNase_H2_suC"/>
    <property type="match status" value="2"/>
</dbReference>
<comment type="subcellular location">
    <subcellularLocation>
        <location evidence="1">Endoplasmic reticulum lumen</location>
    </subcellularLocation>
</comment>
<keyword evidence="3" id="KW-0732">Signal</keyword>
<evidence type="ECO:0000256" key="5">
    <source>
        <dbReference type="ARBA" id="ARBA00022824"/>
    </source>
</evidence>
<evidence type="ECO:0000256" key="9">
    <source>
        <dbReference type="SAM" id="Phobius"/>
    </source>
</evidence>
<keyword evidence="5" id="KW-0256">Endoplasmic reticulum</keyword>
<feature type="domain" description="Torsin-1A C-terminal" evidence="10">
    <location>
        <begin position="656"/>
        <end position="712"/>
    </location>
</feature>
<evidence type="ECO:0000259" key="10">
    <source>
        <dbReference type="Pfam" id="PF21376"/>
    </source>
</evidence>
<keyword evidence="7" id="KW-0325">Glycoprotein</keyword>
<organism evidence="11 12">
    <name type="scientific">Oesophagostomum dentatum</name>
    <name type="common">Nodular worm</name>
    <dbReference type="NCBI Taxonomy" id="61180"/>
    <lineage>
        <taxon>Eukaryota</taxon>
        <taxon>Metazoa</taxon>
        <taxon>Ecdysozoa</taxon>
        <taxon>Nematoda</taxon>
        <taxon>Chromadorea</taxon>
        <taxon>Rhabditida</taxon>
        <taxon>Rhabditina</taxon>
        <taxon>Rhabditomorpha</taxon>
        <taxon>Strongyloidea</taxon>
        <taxon>Strongylidae</taxon>
        <taxon>Oesophagostomum</taxon>
    </lineage>
</organism>